<protein>
    <submittedName>
        <fullName evidence="2">Uncharacterized protein</fullName>
    </submittedName>
</protein>
<comment type="caution">
    <text evidence="2">The sequence shown here is derived from an EMBL/GenBank/DDBJ whole genome shotgun (WGS) entry which is preliminary data.</text>
</comment>
<sequence>MSRRPCNHRLLAWTHEALHAQQRTAASQICACAWWGLPEGQHSCQRQRDLARIDANRAILREYEMWRDFYADPERDERTQAFLDGVRWIAWGLRFDRPGWDPSWAPEGAPASTPVSREQ</sequence>
<evidence type="ECO:0000313" key="3">
    <source>
        <dbReference type="Proteomes" id="UP001199469"/>
    </source>
</evidence>
<dbReference type="Proteomes" id="UP001199469">
    <property type="component" value="Unassembled WGS sequence"/>
</dbReference>
<gene>
    <name evidence="2" type="ORF">LQ327_09150</name>
</gene>
<evidence type="ECO:0000256" key="1">
    <source>
        <dbReference type="SAM" id="MobiDB-lite"/>
    </source>
</evidence>
<accession>A0ABS8P5Z2</accession>
<evidence type="ECO:0000313" key="2">
    <source>
        <dbReference type="EMBL" id="MCD2193549.1"/>
    </source>
</evidence>
<dbReference type="EMBL" id="JAJNDB010000001">
    <property type="protein sequence ID" value="MCD2193549.1"/>
    <property type="molecule type" value="Genomic_DNA"/>
</dbReference>
<dbReference type="RefSeq" id="WP_230731799.1">
    <property type="nucleotide sequence ID" value="NZ_JAJNDB010000001.1"/>
</dbReference>
<keyword evidence="3" id="KW-1185">Reference proteome</keyword>
<proteinExistence type="predicted"/>
<feature type="region of interest" description="Disordered" evidence="1">
    <location>
        <begin position="99"/>
        <end position="119"/>
    </location>
</feature>
<name>A0ABS8P5Z2_9PSEU</name>
<organism evidence="2 3">
    <name type="scientific">Actinomycetospora endophytica</name>
    <dbReference type="NCBI Taxonomy" id="2291215"/>
    <lineage>
        <taxon>Bacteria</taxon>
        <taxon>Bacillati</taxon>
        <taxon>Actinomycetota</taxon>
        <taxon>Actinomycetes</taxon>
        <taxon>Pseudonocardiales</taxon>
        <taxon>Pseudonocardiaceae</taxon>
        <taxon>Actinomycetospora</taxon>
    </lineage>
</organism>
<reference evidence="2 3" key="1">
    <citation type="submission" date="2021-11" db="EMBL/GenBank/DDBJ databases">
        <title>Draft genome sequence of Actinomycetospora sp. SF1 isolated from the rhizosphere soil.</title>
        <authorList>
            <person name="Duangmal K."/>
            <person name="Chantavorakit T."/>
        </authorList>
    </citation>
    <scope>NUCLEOTIDE SEQUENCE [LARGE SCALE GENOMIC DNA]</scope>
    <source>
        <strain evidence="2 3">TBRC 5722</strain>
    </source>
</reference>